<dbReference type="PANTHER" id="PTHR46354">
    <property type="entry name" value="DOG1 DOMAIN-CONTAINING PROTEIN"/>
    <property type="match status" value="1"/>
</dbReference>
<accession>A0AAV8RKI7</accession>
<proteinExistence type="predicted"/>
<evidence type="ECO:0000313" key="2">
    <source>
        <dbReference type="EMBL" id="KAJ8510634.1"/>
    </source>
</evidence>
<feature type="domain" description="DOG1" evidence="1">
    <location>
        <begin position="1"/>
        <end position="213"/>
    </location>
</feature>
<name>A0AAV8RKI7_ENSVE</name>
<protein>
    <recommendedName>
        <fullName evidence="1">DOG1 domain-containing protein</fullName>
    </recommendedName>
</protein>
<dbReference type="InterPro" id="IPR025422">
    <property type="entry name" value="TGA_domain"/>
</dbReference>
<evidence type="ECO:0000313" key="3">
    <source>
        <dbReference type="Proteomes" id="UP001222027"/>
    </source>
</evidence>
<dbReference type="InterPro" id="IPR051886">
    <property type="entry name" value="Seed_Dev/Stress_Resp_Reg"/>
</dbReference>
<keyword evidence="3" id="KW-1185">Reference proteome</keyword>
<dbReference type="PROSITE" id="PS51806">
    <property type="entry name" value="DOG1"/>
    <property type="match status" value="1"/>
</dbReference>
<dbReference type="GO" id="GO:0043565">
    <property type="term" value="F:sequence-specific DNA binding"/>
    <property type="evidence" value="ECO:0007669"/>
    <property type="project" value="InterPro"/>
</dbReference>
<organism evidence="2 3">
    <name type="scientific">Ensete ventricosum</name>
    <name type="common">Abyssinian banana</name>
    <name type="synonym">Musa ensete</name>
    <dbReference type="NCBI Taxonomy" id="4639"/>
    <lineage>
        <taxon>Eukaryota</taxon>
        <taxon>Viridiplantae</taxon>
        <taxon>Streptophyta</taxon>
        <taxon>Embryophyta</taxon>
        <taxon>Tracheophyta</taxon>
        <taxon>Spermatophyta</taxon>
        <taxon>Magnoliopsida</taxon>
        <taxon>Liliopsida</taxon>
        <taxon>Zingiberales</taxon>
        <taxon>Musaceae</taxon>
        <taxon>Ensete</taxon>
    </lineage>
</organism>
<reference evidence="2 3" key="1">
    <citation type="submission" date="2022-12" db="EMBL/GenBank/DDBJ databases">
        <title>Chromosome-scale assembly of the Ensete ventricosum genome.</title>
        <authorList>
            <person name="Dussert Y."/>
            <person name="Stocks J."/>
            <person name="Wendawek A."/>
            <person name="Woldeyes F."/>
            <person name="Nichols R.A."/>
            <person name="Borrell J.S."/>
        </authorList>
    </citation>
    <scope>NUCLEOTIDE SEQUENCE [LARGE SCALE GENOMIC DNA]</scope>
    <source>
        <strain evidence="3">cv. Maze</strain>
        <tissue evidence="2">Seeds</tissue>
    </source>
</reference>
<dbReference type="AlphaFoldDB" id="A0AAV8RKI7"/>
<comment type="caution">
    <text evidence="2">The sequence shown here is derived from an EMBL/GenBank/DDBJ whole genome shotgun (WGS) entry which is preliminary data.</text>
</comment>
<gene>
    <name evidence="2" type="ORF">OPV22_001068</name>
</gene>
<dbReference type="EMBL" id="JAQQAF010000001">
    <property type="protein sequence ID" value="KAJ8510634.1"/>
    <property type="molecule type" value="Genomic_DNA"/>
</dbReference>
<sequence>MDTFYVSWLARLDELRSDLLSALTHRPHLILPSVDAILDHYREYRDAKARLAHADVLDVISHSWLTPFERTFLWVAGWKPSLAFRLLFHEGIGGRDGCLLRPDQRTAIEELRRQVVAAEHRISEGLAEAQEAMASQAVLEAVRAGSRNISARASAADVVARALRAVISAADELRDATLRQVVEILTPAQAAEFLASASELRLRVHRWGLRRNG</sequence>
<evidence type="ECO:0000259" key="1">
    <source>
        <dbReference type="PROSITE" id="PS51806"/>
    </source>
</evidence>
<dbReference type="Proteomes" id="UP001222027">
    <property type="component" value="Unassembled WGS sequence"/>
</dbReference>
<dbReference type="PANTHER" id="PTHR46354:SF25">
    <property type="entry name" value="OS01G0306400 PROTEIN"/>
    <property type="match status" value="1"/>
</dbReference>
<dbReference type="Pfam" id="PF14144">
    <property type="entry name" value="DOG1"/>
    <property type="match status" value="1"/>
</dbReference>
<dbReference type="GO" id="GO:0006351">
    <property type="term" value="P:DNA-templated transcription"/>
    <property type="evidence" value="ECO:0007669"/>
    <property type="project" value="InterPro"/>
</dbReference>